<name>A0A212C0L7_CEREH</name>
<reference evidence="2 3" key="1">
    <citation type="journal article" date="2018" name="Mol. Genet. Genomics">
        <title>The red deer Cervus elaphus genome CerEla1.0: sequencing, annotating, genes, and chromosomes.</title>
        <authorList>
            <person name="Bana N.A."/>
            <person name="Nyiri A."/>
            <person name="Nagy J."/>
            <person name="Frank K."/>
            <person name="Nagy T."/>
            <person name="Steger V."/>
            <person name="Schiller M."/>
            <person name="Lakatos P."/>
            <person name="Sugar L."/>
            <person name="Horn P."/>
            <person name="Barta E."/>
            <person name="Orosz L."/>
        </authorList>
    </citation>
    <scope>NUCLEOTIDE SEQUENCE [LARGE SCALE GENOMIC DNA]</scope>
    <source>
        <strain evidence="2">Hungarian</strain>
    </source>
</reference>
<keyword evidence="3" id="KW-1185">Reference proteome</keyword>
<gene>
    <name evidence="2" type="ORF">Celaphus_00009627</name>
</gene>
<organism evidence="2 3">
    <name type="scientific">Cervus elaphus hippelaphus</name>
    <name type="common">European red deer</name>
    <dbReference type="NCBI Taxonomy" id="46360"/>
    <lineage>
        <taxon>Eukaryota</taxon>
        <taxon>Metazoa</taxon>
        <taxon>Chordata</taxon>
        <taxon>Craniata</taxon>
        <taxon>Vertebrata</taxon>
        <taxon>Euteleostomi</taxon>
        <taxon>Mammalia</taxon>
        <taxon>Eutheria</taxon>
        <taxon>Laurasiatheria</taxon>
        <taxon>Artiodactyla</taxon>
        <taxon>Ruminantia</taxon>
        <taxon>Pecora</taxon>
        <taxon>Cervidae</taxon>
        <taxon>Cervinae</taxon>
        <taxon>Cervus</taxon>
    </lineage>
</organism>
<comment type="caution">
    <text evidence="2">The sequence shown here is derived from an EMBL/GenBank/DDBJ whole genome shotgun (WGS) entry which is preliminary data.</text>
</comment>
<proteinExistence type="predicted"/>
<feature type="region of interest" description="Disordered" evidence="1">
    <location>
        <begin position="47"/>
        <end position="74"/>
    </location>
</feature>
<dbReference type="Proteomes" id="UP000242450">
    <property type="component" value="Chromosome X"/>
</dbReference>
<dbReference type="AlphaFoldDB" id="A0A212C0L7"/>
<evidence type="ECO:0000313" key="3">
    <source>
        <dbReference type="Proteomes" id="UP000242450"/>
    </source>
</evidence>
<protein>
    <submittedName>
        <fullName evidence="2">Uncharacterized protein</fullName>
    </submittedName>
</protein>
<feature type="non-terminal residue" evidence="2">
    <location>
        <position position="324"/>
    </location>
</feature>
<evidence type="ECO:0000313" key="2">
    <source>
        <dbReference type="EMBL" id="OWJ99542.1"/>
    </source>
</evidence>
<feature type="compositionally biased region" description="Low complexity" evidence="1">
    <location>
        <begin position="143"/>
        <end position="153"/>
    </location>
</feature>
<dbReference type="EMBL" id="MKHE01000034">
    <property type="protein sequence ID" value="OWJ99542.1"/>
    <property type="molecule type" value="Genomic_DNA"/>
</dbReference>
<sequence>MFLPSGVPMRHLQPHLPHPLLESLQQGTPTMSPRYKCGFRGGFGEVVGPTQEPRSRFPRQPTPQGPIPAGANEKGNNAVLGLSFPRNLWMILENAAFISVHRNDEADMVVIEADLFQTEVLQHRGMDTIFKTASKRKCNPRRTAQPATGTTATPKKKKQAVCTEEADKQVQKGTSTVHGTLSQHSFVFCGLWFMGSGARGPRSSHLLSEWACPSGEGPSSNAMSVPPVTARRDGTGELPKSSPRYKDYDSAMTLYNTYDSIIRGAVFVVAQTRPLRQRRSRRRTQITTILSLSPPGQTPRVIYSASGYGCPACVLPPALGIMQS</sequence>
<feature type="region of interest" description="Disordered" evidence="1">
    <location>
        <begin position="136"/>
        <end position="160"/>
    </location>
</feature>
<evidence type="ECO:0000256" key="1">
    <source>
        <dbReference type="SAM" id="MobiDB-lite"/>
    </source>
</evidence>
<accession>A0A212C0L7</accession>